<reference evidence="2" key="1">
    <citation type="submission" date="2018-02" db="EMBL/GenBank/DDBJ databases">
        <authorList>
            <person name="Hausmann B."/>
        </authorList>
    </citation>
    <scope>NUCLEOTIDE SEQUENCE [LARGE SCALE GENOMIC DNA]</scope>
    <source>
        <strain evidence="2">Peat soil MAG SbA1</strain>
    </source>
</reference>
<dbReference type="Proteomes" id="UP000238701">
    <property type="component" value="Unassembled WGS sequence"/>
</dbReference>
<proteinExistence type="predicted"/>
<dbReference type="AlphaFoldDB" id="A0A2U3KW88"/>
<evidence type="ECO:0000313" key="1">
    <source>
        <dbReference type="EMBL" id="SPF43902.1"/>
    </source>
</evidence>
<sequence length="58" mass="6910">MVLRPLQIEFFRNLLVYKIGFRGLLSLRGKKIAFLQNLRDRFCALLMPQGVEMRIAWE</sequence>
<dbReference type="EMBL" id="OMOD01000145">
    <property type="protein sequence ID" value="SPF43902.1"/>
    <property type="molecule type" value="Genomic_DNA"/>
</dbReference>
<evidence type="ECO:0000313" key="2">
    <source>
        <dbReference type="Proteomes" id="UP000238701"/>
    </source>
</evidence>
<organism evidence="1 2">
    <name type="scientific">Candidatus Sulfotelmatobacter kueseliae</name>
    <dbReference type="NCBI Taxonomy" id="2042962"/>
    <lineage>
        <taxon>Bacteria</taxon>
        <taxon>Pseudomonadati</taxon>
        <taxon>Acidobacteriota</taxon>
        <taxon>Terriglobia</taxon>
        <taxon>Terriglobales</taxon>
        <taxon>Candidatus Korobacteraceae</taxon>
        <taxon>Candidatus Sulfotelmatobacter</taxon>
    </lineage>
</organism>
<name>A0A2U3KW88_9BACT</name>
<accession>A0A2U3KW88</accession>
<protein>
    <submittedName>
        <fullName evidence="1">Uncharacterized protein</fullName>
    </submittedName>
</protein>
<gene>
    <name evidence="1" type="ORF">SBA1_500053</name>
</gene>